<evidence type="ECO:0000313" key="2">
    <source>
        <dbReference type="Proteomes" id="UP000053719"/>
    </source>
</evidence>
<dbReference type="EMBL" id="LKLU01000126">
    <property type="protein sequence ID" value="KSU18567.1"/>
    <property type="molecule type" value="Genomic_DNA"/>
</dbReference>
<accession>A0A0V8CT04</accession>
<sequence>MIFSKGSPLATKFAYNMLEQRDEGSRVNSLLSNVFILADFLRNEKD</sequence>
<dbReference type="PATRIC" id="fig|1360.114.peg.2506"/>
<comment type="caution">
    <text evidence="1">The sequence shown here is derived from an EMBL/GenBank/DDBJ whole genome shotgun (WGS) entry which is preliminary data.</text>
</comment>
<evidence type="ECO:0000313" key="1">
    <source>
        <dbReference type="EMBL" id="KSU18567.1"/>
    </source>
</evidence>
<gene>
    <name evidence="1" type="ORF">M20_2168</name>
</gene>
<protein>
    <submittedName>
        <fullName evidence="1">Uncharacterized protein</fullName>
    </submittedName>
</protein>
<dbReference type="AlphaFoldDB" id="A0A0V8CT04"/>
<reference evidence="2" key="1">
    <citation type="submission" date="2015-10" db="EMBL/GenBank/DDBJ databases">
        <title>Draft Genome Sequences of 11 Lactococcus lactis subspecies cremoris strains.</title>
        <authorList>
            <person name="Wels M."/>
            <person name="Backus L."/>
            <person name="Boekhorst J."/>
            <person name="Dijkstra A."/>
            <person name="Beerthuizen M."/>
            <person name="Kelly W."/>
            <person name="Siezen R."/>
            <person name="Bachmann H."/>
            <person name="Van Hijum S."/>
        </authorList>
    </citation>
    <scope>NUCLEOTIDE SEQUENCE [LARGE SCALE GENOMIC DNA]</scope>
    <source>
        <strain evidence="2">M20</strain>
    </source>
</reference>
<proteinExistence type="predicted"/>
<organism evidence="1 2">
    <name type="scientific">Lactococcus lactis subsp. lactis</name>
    <name type="common">Streptococcus lactis</name>
    <dbReference type="NCBI Taxonomy" id="1360"/>
    <lineage>
        <taxon>Bacteria</taxon>
        <taxon>Bacillati</taxon>
        <taxon>Bacillota</taxon>
        <taxon>Bacilli</taxon>
        <taxon>Lactobacillales</taxon>
        <taxon>Streptococcaceae</taxon>
        <taxon>Lactococcus</taxon>
    </lineage>
</organism>
<dbReference type="Proteomes" id="UP000053719">
    <property type="component" value="Unassembled WGS sequence"/>
</dbReference>
<name>A0A0V8CT04_LACLL</name>